<dbReference type="SUPFAM" id="SSF75625">
    <property type="entry name" value="YebC-like"/>
    <property type="match status" value="1"/>
</dbReference>
<name>A0A4R8M189_9BACT</name>
<feature type="domain" description="TACO1/YebC-like second and third" evidence="7">
    <location>
        <begin position="82"/>
        <end position="238"/>
    </location>
</feature>
<dbReference type="InterPro" id="IPR048300">
    <property type="entry name" value="TACO1_YebC-like_2nd/3rd_dom"/>
</dbReference>
<evidence type="ECO:0000256" key="4">
    <source>
        <dbReference type="ARBA" id="ARBA00023125"/>
    </source>
</evidence>
<dbReference type="InterPro" id="IPR002876">
    <property type="entry name" value="Transcrip_reg_TACO1-like"/>
</dbReference>
<dbReference type="InterPro" id="IPR029072">
    <property type="entry name" value="YebC-like"/>
</dbReference>
<evidence type="ECO:0000313" key="9">
    <source>
        <dbReference type="EMBL" id="TDY55375.1"/>
    </source>
</evidence>
<evidence type="ECO:0000256" key="2">
    <source>
        <dbReference type="ARBA" id="ARBA00022490"/>
    </source>
</evidence>
<sequence>MSGHSKWANIKHRKAAQDAKRGNLFQKLVKAVIIAAKEGGGDPAMNMRLKAAIDRAKAASVPNDNIIRGIKRGTGEIEGAQYEEITYEAYGPNGVAILIEVLTDNRNRAASEIRALLTRNGGSLGEAGSVAWMFERKGTIEVGGKDLDEEALMTAALEAGAEDLEQQEEGYAVYTDPASLSDVREALEKAGYSIERAETEMVPKNTVQISDPEKARKVLRLMDLLEENDDTQNVYGNFDIPDVIMESLEG</sequence>
<evidence type="ECO:0000313" key="10">
    <source>
        <dbReference type="Proteomes" id="UP000295066"/>
    </source>
</evidence>
<keyword evidence="2 6" id="KW-0963">Cytoplasm</keyword>
<dbReference type="InterPro" id="IPR026564">
    <property type="entry name" value="Transcrip_reg_TACO1-like_dom3"/>
</dbReference>
<dbReference type="Gene3D" id="3.30.70.980">
    <property type="match status" value="2"/>
</dbReference>
<dbReference type="FunFam" id="3.30.70.980:FF:000002">
    <property type="entry name" value="Probable transcriptional regulatory protein YebC"/>
    <property type="match status" value="1"/>
</dbReference>
<dbReference type="InterPro" id="IPR049083">
    <property type="entry name" value="TACO1_YebC_N"/>
</dbReference>
<evidence type="ECO:0000256" key="5">
    <source>
        <dbReference type="ARBA" id="ARBA00023163"/>
    </source>
</evidence>
<comment type="similarity">
    <text evidence="1 6">Belongs to the TACO1 family.</text>
</comment>
<comment type="subcellular location">
    <subcellularLocation>
        <location evidence="6">Cytoplasm</location>
    </subcellularLocation>
</comment>
<reference evidence="9 10" key="1">
    <citation type="submission" date="2019-03" db="EMBL/GenBank/DDBJ databases">
        <title>Genomic Encyclopedia of Type Strains, Phase IV (KMG-IV): sequencing the most valuable type-strain genomes for metagenomic binning, comparative biology and taxonomic classification.</title>
        <authorList>
            <person name="Goeker M."/>
        </authorList>
    </citation>
    <scope>NUCLEOTIDE SEQUENCE [LARGE SCALE GENOMIC DNA]</scope>
    <source>
        <strain evidence="9 10">DSM 25964</strain>
    </source>
</reference>
<organism evidence="9 10">
    <name type="scientific">Aminivibrio pyruvatiphilus</name>
    <dbReference type="NCBI Taxonomy" id="1005740"/>
    <lineage>
        <taxon>Bacteria</taxon>
        <taxon>Thermotogati</taxon>
        <taxon>Synergistota</taxon>
        <taxon>Synergistia</taxon>
        <taxon>Synergistales</taxon>
        <taxon>Aminobacteriaceae</taxon>
        <taxon>Aminivibrio</taxon>
    </lineage>
</organism>
<dbReference type="GO" id="GO:0003677">
    <property type="term" value="F:DNA binding"/>
    <property type="evidence" value="ECO:0007669"/>
    <property type="project" value="UniProtKB-UniRule"/>
</dbReference>
<dbReference type="PANTHER" id="PTHR12532:SF6">
    <property type="entry name" value="TRANSCRIPTIONAL REGULATORY PROTEIN YEBC-RELATED"/>
    <property type="match status" value="1"/>
</dbReference>
<dbReference type="Pfam" id="PF01709">
    <property type="entry name" value="Transcrip_reg"/>
    <property type="match status" value="1"/>
</dbReference>
<comment type="caution">
    <text evidence="9">The sequence shown here is derived from an EMBL/GenBank/DDBJ whole genome shotgun (WGS) entry which is preliminary data.</text>
</comment>
<accession>A0A4R8M189</accession>
<evidence type="ECO:0000259" key="8">
    <source>
        <dbReference type="Pfam" id="PF20772"/>
    </source>
</evidence>
<keyword evidence="3 6" id="KW-0805">Transcription regulation</keyword>
<dbReference type="InterPro" id="IPR017856">
    <property type="entry name" value="Integrase-like_N"/>
</dbReference>
<gene>
    <name evidence="9" type="ORF">C8D99_12416</name>
</gene>
<keyword evidence="5 6" id="KW-0804">Transcription</keyword>
<dbReference type="EMBL" id="SORI01000024">
    <property type="protein sequence ID" value="TDY55375.1"/>
    <property type="molecule type" value="Genomic_DNA"/>
</dbReference>
<keyword evidence="4 6" id="KW-0238">DNA-binding</keyword>
<dbReference type="NCBIfam" id="TIGR01033">
    <property type="entry name" value="YebC/PmpR family DNA-binding transcriptional regulator"/>
    <property type="match status" value="1"/>
</dbReference>
<dbReference type="Gene3D" id="1.10.10.200">
    <property type="match status" value="1"/>
</dbReference>
<dbReference type="NCBIfam" id="NF009044">
    <property type="entry name" value="PRK12378.1"/>
    <property type="match status" value="1"/>
</dbReference>
<evidence type="ECO:0000259" key="7">
    <source>
        <dbReference type="Pfam" id="PF01709"/>
    </source>
</evidence>
<evidence type="ECO:0000256" key="3">
    <source>
        <dbReference type="ARBA" id="ARBA00023015"/>
    </source>
</evidence>
<keyword evidence="10" id="KW-1185">Reference proteome</keyword>
<dbReference type="GO" id="GO:0006355">
    <property type="term" value="P:regulation of DNA-templated transcription"/>
    <property type="evidence" value="ECO:0007669"/>
    <property type="project" value="UniProtKB-UniRule"/>
</dbReference>
<dbReference type="AlphaFoldDB" id="A0A4R8M189"/>
<dbReference type="GO" id="GO:0005829">
    <property type="term" value="C:cytosol"/>
    <property type="evidence" value="ECO:0007669"/>
    <property type="project" value="TreeGrafter"/>
</dbReference>
<dbReference type="NCBIfam" id="NF001030">
    <property type="entry name" value="PRK00110.1"/>
    <property type="match status" value="1"/>
</dbReference>
<dbReference type="FunFam" id="1.10.10.200:FF:000002">
    <property type="entry name" value="Probable transcriptional regulatory protein CLM62_37755"/>
    <property type="match status" value="1"/>
</dbReference>
<dbReference type="Pfam" id="PF20772">
    <property type="entry name" value="TACO1_YebC_N"/>
    <property type="match status" value="1"/>
</dbReference>
<dbReference type="HAMAP" id="MF_00693">
    <property type="entry name" value="Transcrip_reg_TACO1"/>
    <property type="match status" value="1"/>
</dbReference>
<dbReference type="PANTHER" id="PTHR12532">
    <property type="entry name" value="TRANSLATIONAL ACTIVATOR OF CYTOCHROME C OXIDASE 1"/>
    <property type="match status" value="1"/>
</dbReference>
<feature type="domain" description="TACO1/YebC-like N-terminal" evidence="8">
    <location>
        <begin position="5"/>
        <end position="76"/>
    </location>
</feature>
<evidence type="ECO:0000256" key="6">
    <source>
        <dbReference type="HAMAP-Rule" id="MF_00693"/>
    </source>
</evidence>
<dbReference type="OrthoDB" id="9781053at2"/>
<dbReference type="RefSeq" id="WP_133958971.1">
    <property type="nucleotide sequence ID" value="NZ_SORI01000024.1"/>
</dbReference>
<protein>
    <recommendedName>
        <fullName evidence="6">Probable transcriptional regulatory protein C8D99_12416</fullName>
    </recommendedName>
</protein>
<proteinExistence type="inferred from homology"/>
<dbReference type="Proteomes" id="UP000295066">
    <property type="component" value="Unassembled WGS sequence"/>
</dbReference>
<evidence type="ECO:0000256" key="1">
    <source>
        <dbReference type="ARBA" id="ARBA00008724"/>
    </source>
</evidence>